<evidence type="ECO:0000313" key="1">
    <source>
        <dbReference type="EMBL" id="AUI68302.1"/>
    </source>
</evidence>
<keyword evidence="2" id="KW-1185">Reference proteome</keyword>
<dbReference type="AlphaFoldDB" id="A0A2N9YCW7"/>
<gene>
    <name evidence="1" type="ORF">BLE401_06030</name>
</gene>
<dbReference type="RefSeq" id="WP_062147185.1">
    <property type="nucleotide sequence ID" value="NZ_CP012373.2"/>
</dbReference>
<name>A0A2N9YCW7_9GAMM</name>
<dbReference type="OrthoDB" id="7030114at2"/>
<evidence type="ECO:0000313" key="2">
    <source>
        <dbReference type="Proteomes" id="UP000234271"/>
    </source>
</evidence>
<sequence>MPDNRNIIAPQDRTKINIHQDYELNYWSREFGVSKDDIIVAVNTVGVSVARVKSYLGIE</sequence>
<dbReference type="KEGG" id="blep:AL038_00040"/>
<reference evidence="2" key="1">
    <citation type="submission" date="2016-12" db="EMBL/GenBank/DDBJ databases">
        <title>Complete Genome Sequence of Beggiatoa leptomitiformis D-401.</title>
        <authorList>
            <person name="Fomenkov A."/>
            <person name="Vincze T."/>
            <person name="Grabovich M."/>
            <person name="Anton B.P."/>
            <person name="Dubinina G."/>
            <person name="Orlova M."/>
            <person name="Belousova E."/>
            <person name="Roberts R.J."/>
        </authorList>
    </citation>
    <scope>NUCLEOTIDE SEQUENCE [LARGE SCALE GENOMIC DNA]</scope>
    <source>
        <strain evidence="2">D-401</strain>
    </source>
</reference>
<dbReference type="Proteomes" id="UP000234271">
    <property type="component" value="Chromosome"/>
</dbReference>
<dbReference type="InterPro" id="IPR022037">
    <property type="entry name" value="DUF3606"/>
</dbReference>
<dbReference type="Pfam" id="PF12244">
    <property type="entry name" value="DUF3606"/>
    <property type="match status" value="1"/>
</dbReference>
<accession>A0A2N9YCW7</accession>
<protein>
    <submittedName>
        <fullName evidence="1">DUF3606 domain-containing protein</fullName>
    </submittedName>
</protein>
<organism evidence="1 2">
    <name type="scientific">Beggiatoa leptomitoformis</name>
    <dbReference type="NCBI Taxonomy" id="288004"/>
    <lineage>
        <taxon>Bacteria</taxon>
        <taxon>Pseudomonadati</taxon>
        <taxon>Pseudomonadota</taxon>
        <taxon>Gammaproteobacteria</taxon>
        <taxon>Thiotrichales</taxon>
        <taxon>Thiotrichaceae</taxon>
        <taxon>Beggiatoa</taxon>
    </lineage>
</organism>
<proteinExistence type="predicted"/>
<dbReference type="EMBL" id="CP018889">
    <property type="protein sequence ID" value="AUI68302.1"/>
    <property type="molecule type" value="Genomic_DNA"/>
</dbReference>